<dbReference type="CDD" id="cd01949">
    <property type="entry name" value="GGDEF"/>
    <property type="match status" value="1"/>
</dbReference>
<keyword evidence="1" id="KW-0812">Transmembrane</keyword>
<protein>
    <submittedName>
        <fullName evidence="3">GGDEF domain-containing protein</fullName>
    </submittedName>
</protein>
<reference evidence="3" key="1">
    <citation type="submission" date="2020-10" db="EMBL/GenBank/DDBJ databases">
        <authorList>
            <person name="Gilroy R."/>
        </authorList>
    </citation>
    <scope>NUCLEOTIDE SEQUENCE</scope>
    <source>
        <strain evidence="3">E3-2379</strain>
    </source>
</reference>
<evidence type="ECO:0000256" key="1">
    <source>
        <dbReference type="SAM" id="Phobius"/>
    </source>
</evidence>
<dbReference type="InterPro" id="IPR052163">
    <property type="entry name" value="DGC-Regulatory_Protein"/>
</dbReference>
<dbReference type="Proteomes" id="UP000823618">
    <property type="component" value="Unassembled WGS sequence"/>
</dbReference>
<dbReference type="FunFam" id="3.30.70.270:FF:000001">
    <property type="entry name" value="Diguanylate cyclase domain protein"/>
    <property type="match status" value="1"/>
</dbReference>
<feature type="transmembrane region" description="Helical" evidence="1">
    <location>
        <begin position="20"/>
        <end position="42"/>
    </location>
</feature>
<proteinExistence type="predicted"/>
<dbReference type="PANTHER" id="PTHR46663:SF2">
    <property type="entry name" value="GGDEF DOMAIN-CONTAINING PROTEIN"/>
    <property type="match status" value="1"/>
</dbReference>
<keyword evidence="1" id="KW-1133">Transmembrane helix</keyword>
<evidence type="ECO:0000313" key="4">
    <source>
        <dbReference type="Proteomes" id="UP000823618"/>
    </source>
</evidence>
<organism evidence="3 4">
    <name type="scientific">Candidatus Scybalomonas excrementavium</name>
    <dbReference type="NCBI Taxonomy" id="2840943"/>
    <lineage>
        <taxon>Bacteria</taxon>
        <taxon>Bacillati</taxon>
        <taxon>Bacillota</taxon>
        <taxon>Clostridia</taxon>
        <taxon>Lachnospirales</taxon>
        <taxon>Lachnospiraceae</taxon>
        <taxon>Lachnospiraceae incertae sedis</taxon>
        <taxon>Candidatus Scybalomonas</taxon>
    </lineage>
</organism>
<keyword evidence="1" id="KW-0472">Membrane</keyword>
<feature type="transmembrane region" description="Helical" evidence="1">
    <location>
        <begin position="305"/>
        <end position="326"/>
    </location>
</feature>
<dbReference type="PANTHER" id="PTHR46663">
    <property type="entry name" value="DIGUANYLATE CYCLASE DGCT-RELATED"/>
    <property type="match status" value="1"/>
</dbReference>
<reference evidence="3" key="2">
    <citation type="journal article" date="2021" name="PeerJ">
        <title>Extensive microbial diversity within the chicken gut microbiome revealed by metagenomics and culture.</title>
        <authorList>
            <person name="Gilroy R."/>
            <person name="Ravi A."/>
            <person name="Getino M."/>
            <person name="Pursley I."/>
            <person name="Horton D.L."/>
            <person name="Alikhan N.F."/>
            <person name="Baker D."/>
            <person name="Gharbi K."/>
            <person name="Hall N."/>
            <person name="Watson M."/>
            <person name="Adriaenssens E.M."/>
            <person name="Foster-Nyarko E."/>
            <person name="Jarju S."/>
            <person name="Secka A."/>
            <person name="Antonio M."/>
            <person name="Oren A."/>
            <person name="Chaudhuri R.R."/>
            <person name="La Ragione R."/>
            <person name="Hildebrand F."/>
            <person name="Pallen M.J."/>
        </authorList>
    </citation>
    <scope>NUCLEOTIDE SEQUENCE</scope>
    <source>
        <strain evidence="3">E3-2379</strain>
    </source>
</reference>
<feature type="domain" description="GGDEF" evidence="2">
    <location>
        <begin position="514"/>
        <end position="647"/>
    </location>
</feature>
<dbReference type="InterPro" id="IPR000160">
    <property type="entry name" value="GGDEF_dom"/>
</dbReference>
<comment type="caution">
    <text evidence="3">The sequence shown here is derived from an EMBL/GenBank/DDBJ whole genome shotgun (WGS) entry which is preliminary data.</text>
</comment>
<accession>A0A9D9HZ04</accession>
<dbReference type="PROSITE" id="PS50887">
    <property type="entry name" value="GGDEF"/>
    <property type="match status" value="1"/>
</dbReference>
<sequence length="647" mass="74870">MDQYLTNHLKLSSKLKPRKVDILLFLLVALASCLALLSFFSFNKSIYHSVVLQNRQYTKQLSSYATQIFQTQTEQRFTILENTDIFLDSYDTKQLFSSSTMKQLTKIKDKYGFSLVGIMDQDGNTKNTNSLSSITSDMQLFNQIFTGERYISDVIETGVSDETMILFAVPIEHEDTVIATLYAHYKVANIVEHFNTLPSDINYFQIIDSNGTYITRSSSSHALAKTSSSSIWEELQKYNYHDLTSPSQIKNSLSKGESGSFVFSYGDEGRFVSYQPLGISNWYLFCAVPEKSIAQHADDISDTSFILLLRIVLYLLFIFLVIFYYMRRIYQVIQLKNEELKVYNHMFQLVLQKTNDVPFLIDLAKQQITFYSSSFPDGQRTYSIKQVCPENLKAKNYIAKESYEDYQKLYQLLFFEKNDFNHSTLLHLKLLGGYTWFQVTLLASYYKQSKKHMIGVLENYEEQKIKDLEIERRKQESLNLSQKSERDFLTGLFNREALQSKINEHLRLTQYSKEMQGFCIIDLDHFKDINDKMGHMKGDEVLQDVAHILSHKFRKNDIIGRLGGDEFVVLIKDLSDVDEIIKLASEINEQLQITYENEGCSITVSASIGISLAPKHGTTFDELYEKADLSLYDVKRSTKNSFRIYKS</sequence>
<dbReference type="NCBIfam" id="TIGR00254">
    <property type="entry name" value="GGDEF"/>
    <property type="match status" value="1"/>
</dbReference>
<gene>
    <name evidence="3" type="ORF">IAC13_02520</name>
</gene>
<dbReference type="Pfam" id="PF00990">
    <property type="entry name" value="GGDEF"/>
    <property type="match status" value="1"/>
</dbReference>
<dbReference type="Gene3D" id="3.30.450.20">
    <property type="entry name" value="PAS domain"/>
    <property type="match status" value="1"/>
</dbReference>
<dbReference type="InterPro" id="IPR029787">
    <property type="entry name" value="Nucleotide_cyclase"/>
</dbReference>
<dbReference type="SUPFAM" id="SSF55073">
    <property type="entry name" value="Nucleotide cyclase"/>
    <property type="match status" value="1"/>
</dbReference>
<dbReference type="EMBL" id="JADIML010000075">
    <property type="protein sequence ID" value="MBO8462788.1"/>
    <property type="molecule type" value="Genomic_DNA"/>
</dbReference>
<dbReference type="Gene3D" id="3.30.70.270">
    <property type="match status" value="1"/>
</dbReference>
<dbReference type="AlphaFoldDB" id="A0A9D9HZ04"/>
<evidence type="ECO:0000313" key="3">
    <source>
        <dbReference type="EMBL" id="MBO8462788.1"/>
    </source>
</evidence>
<dbReference type="SMART" id="SM00267">
    <property type="entry name" value="GGDEF"/>
    <property type="match status" value="1"/>
</dbReference>
<name>A0A9D9HZ04_9FIRM</name>
<dbReference type="InterPro" id="IPR043128">
    <property type="entry name" value="Rev_trsase/Diguanyl_cyclase"/>
</dbReference>
<evidence type="ECO:0000259" key="2">
    <source>
        <dbReference type="PROSITE" id="PS50887"/>
    </source>
</evidence>